<protein>
    <submittedName>
        <fullName evidence="1">Uncharacterized protein</fullName>
    </submittedName>
</protein>
<keyword evidence="2" id="KW-1185">Reference proteome</keyword>
<name>A0ABV8WG83_9MICC</name>
<organism evidence="1 2">
    <name type="scientific">Arthrobacter sedimenti</name>
    <dbReference type="NCBI Taxonomy" id="2694931"/>
    <lineage>
        <taxon>Bacteria</taxon>
        <taxon>Bacillati</taxon>
        <taxon>Actinomycetota</taxon>
        <taxon>Actinomycetes</taxon>
        <taxon>Micrococcales</taxon>
        <taxon>Micrococcaceae</taxon>
        <taxon>Arthrobacter</taxon>
    </lineage>
</organism>
<comment type="caution">
    <text evidence="1">The sequence shown here is derived from an EMBL/GenBank/DDBJ whole genome shotgun (WGS) entry which is preliminary data.</text>
</comment>
<dbReference type="Proteomes" id="UP001595778">
    <property type="component" value="Unassembled WGS sequence"/>
</dbReference>
<proteinExistence type="predicted"/>
<reference evidence="2" key="1">
    <citation type="journal article" date="2019" name="Int. J. Syst. Evol. Microbiol.">
        <title>The Global Catalogue of Microorganisms (GCM) 10K type strain sequencing project: providing services to taxonomists for standard genome sequencing and annotation.</title>
        <authorList>
            <consortium name="The Broad Institute Genomics Platform"/>
            <consortium name="The Broad Institute Genome Sequencing Center for Infectious Disease"/>
            <person name="Wu L."/>
            <person name="Ma J."/>
        </authorList>
    </citation>
    <scope>NUCLEOTIDE SEQUENCE [LARGE SCALE GENOMIC DNA]</scope>
    <source>
        <strain evidence="2">PJ61</strain>
    </source>
</reference>
<accession>A0ABV8WG83</accession>
<dbReference type="EMBL" id="JBHSDQ010000001">
    <property type="protein sequence ID" value="MFC4395247.1"/>
    <property type="molecule type" value="Genomic_DNA"/>
</dbReference>
<dbReference type="RefSeq" id="WP_376976519.1">
    <property type="nucleotide sequence ID" value="NZ_JBHSDQ010000001.1"/>
</dbReference>
<evidence type="ECO:0000313" key="2">
    <source>
        <dbReference type="Proteomes" id="UP001595778"/>
    </source>
</evidence>
<evidence type="ECO:0000313" key="1">
    <source>
        <dbReference type="EMBL" id="MFC4395247.1"/>
    </source>
</evidence>
<sequence>MNEEVGKEEKGGISRRRVAAGVAWSVPVILTTEAAPPASASPGKYEALLDYANLQAANFVQFDKPTNSGQYRSGLGPTGFHLKNSSGVASGAIKGSISISSANTADPSVGIYSFSGGTLTATSTAPGKYTANFELQAGVANGATAQFSLGFYYTGSSKTAGAGKKFNLTVSFSSPTGLLDLATELTLN</sequence>
<gene>
    <name evidence="1" type="ORF">ACFO0G_04020</name>
</gene>